<dbReference type="PANTHER" id="PTHR42898">
    <property type="entry name" value="TROPINONE REDUCTASE"/>
    <property type="match status" value="1"/>
</dbReference>
<keyword evidence="4" id="KW-1185">Reference proteome</keyword>
<dbReference type="SUPFAM" id="SSF51735">
    <property type="entry name" value="NAD(P)-binding Rossmann-fold domains"/>
    <property type="match status" value="1"/>
</dbReference>
<keyword evidence="2" id="KW-0560">Oxidoreductase</keyword>
<protein>
    <submittedName>
        <fullName evidence="3">Uncharacterized protein</fullName>
    </submittedName>
</protein>
<organism evidence="3 4">
    <name type="scientific">Panicum virgatum</name>
    <name type="common">Blackwell switchgrass</name>
    <dbReference type="NCBI Taxonomy" id="38727"/>
    <lineage>
        <taxon>Eukaryota</taxon>
        <taxon>Viridiplantae</taxon>
        <taxon>Streptophyta</taxon>
        <taxon>Embryophyta</taxon>
        <taxon>Tracheophyta</taxon>
        <taxon>Spermatophyta</taxon>
        <taxon>Magnoliopsida</taxon>
        <taxon>Liliopsida</taxon>
        <taxon>Poales</taxon>
        <taxon>Poaceae</taxon>
        <taxon>PACMAD clade</taxon>
        <taxon>Panicoideae</taxon>
        <taxon>Panicodae</taxon>
        <taxon>Paniceae</taxon>
        <taxon>Panicinae</taxon>
        <taxon>Panicum</taxon>
        <taxon>Panicum sect. Hiantes</taxon>
    </lineage>
</organism>
<dbReference type="Gene3D" id="3.40.50.720">
    <property type="entry name" value="NAD(P)-binding Rossmann-like Domain"/>
    <property type="match status" value="1"/>
</dbReference>
<accession>A0A8T0NUD3</accession>
<dbReference type="PANTHER" id="PTHR42898:SF6">
    <property type="entry name" value="NADP-DEPENDENT MANNITOL DEHYDROGENASE"/>
    <property type="match status" value="1"/>
</dbReference>
<dbReference type="InterPro" id="IPR045000">
    <property type="entry name" value="TR"/>
</dbReference>
<sequence length="101" mass="11023">MAAADIDRHTIGVPVRWALHGKMALVTGGTRRIRCAVAEELAALGSGPPCTCGPGRRQLGEHLQEWEAGPRRFCNLSMWVHLLREVADHFGGKLDILVSVK</sequence>
<dbReference type="InterPro" id="IPR036291">
    <property type="entry name" value="NAD(P)-bd_dom_sf"/>
</dbReference>
<evidence type="ECO:0000313" key="4">
    <source>
        <dbReference type="Proteomes" id="UP000823388"/>
    </source>
</evidence>
<dbReference type="AlphaFoldDB" id="A0A8T0NUD3"/>
<name>A0A8T0NUD3_PANVG</name>
<comment type="caution">
    <text evidence="3">The sequence shown here is derived from an EMBL/GenBank/DDBJ whole genome shotgun (WGS) entry which is preliminary data.</text>
</comment>
<gene>
    <name evidence="3" type="ORF">PVAP13_9KG499426</name>
</gene>
<evidence type="ECO:0000256" key="2">
    <source>
        <dbReference type="ARBA" id="ARBA00023002"/>
    </source>
</evidence>
<evidence type="ECO:0000313" key="3">
    <source>
        <dbReference type="EMBL" id="KAG2553050.1"/>
    </source>
</evidence>
<dbReference type="GO" id="GO:0016491">
    <property type="term" value="F:oxidoreductase activity"/>
    <property type="evidence" value="ECO:0007669"/>
    <property type="project" value="UniProtKB-KW"/>
</dbReference>
<dbReference type="Proteomes" id="UP000823388">
    <property type="component" value="Chromosome 9K"/>
</dbReference>
<dbReference type="EMBL" id="CM029053">
    <property type="protein sequence ID" value="KAG2553050.1"/>
    <property type="molecule type" value="Genomic_DNA"/>
</dbReference>
<reference evidence="3 4" key="1">
    <citation type="submission" date="2020-05" db="EMBL/GenBank/DDBJ databases">
        <title>WGS assembly of Panicum virgatum.</title>
        <authorList>
            <person name="Lovell J.T."/>
            <person name="Jenkins J."/>
            <person name="Shu S."/>
            <person name="Juenger T.E."/>
            <person name="Schmutz J."/>
        </authorList>
    </citation>
    <scope>NUCLEOTIDE SEQUENCE [LARGE SCALE GENOMIC DNA]</scope>
    <source>
        <strain evidence="4">cv. AP13</strain>
    </source>
</reference>
<keyword evidence="1" id="KW-0521">NADP</keyword>
<evidence type="ECO:0000256" key="1">
    <source>
        <dbReference type="ARBA" id="ARBA00022857"/>
    </source>
</evidence>
<proteinExistence type="predicted"/>